<feature type="region of interest" description="Disordered" evidence="3">
    <location>
        <begin position="78"/>
        <end position="122"/>
    </location>
</feature>
<dbReference type="GO" id="GO:0061630">
    <property type="term" value="F:ubiquitin protein ligase activity"/>
    <property type="evidence" value="ECO:0007669"/>
    <property type="project" value="TreeGrafter"/>
</dbReference>
<dbReference type="PANTHER" id="PTHR24104:SF25">
    <property type="entry name" value="PROTEIN LIN-41"/>
    <property type="match status" value="1"/>
</dbReference>
<name>A0AA35RYW9_GEOBA</name>
<dbReference type="Pfam" id="PF01436">
    <property type="entry name" value="NHL"/>
    <property type="match status" value="1"/>
</dbReference>
<protein>
    <submittedName>
        <fullName evidence="4">Tripartite motif-containing protein 3</fullName>
    </submittedName>
</protein>
<gene>
    <name evidence="4" type="ORF">GBAR_LOCUS12146</name>
</gene>
<dbReference type="PROSITE" id="PS51125">
    <property type="entry name" value="NHL"/>
    <property type="match status" value="1"/>
</dbReference>
<dbReference type="Gene3D" id="2.120.10.30">
    <property type="entry name" value="TolB, C-terminal domain"/>
    <property type="match status" value="1"/>
</dbReference>
<keyword evidence="5" id="KW-1185">Reference proteome</keyword>
<dbReference type="AlphaFoldDB" id="A0AA35RYW9"/>
<organism evidence="4 5">
    <name type="scientific">Geodia barretti</name>
    <name type="common">Barrett's horny sponge</name>
    <dbReference type="NCBI Taxonomy" id="519541"/>
    <lineage>
        <taxon>Eukaryota</taxon>
        <taxon>Metazoa</taxon>
        <taxon>Porifera</taxon>
        <taxon>Demospongiae</taxon>
        <taxon>Heteroscleromorpha</taxon>
        <taxon>Tetractinellida</taxon>
        <taxon>Astrophorina</taxon>
        <taxon>Geodiidae</taxon>
        <taxon>Geodia</taxon>
    </lineage>
</organism>
<dbReference type="GO" id="GO:0043161">
    <property type="term" value="P:proteasome-mediated ubiquitin-dependent protein catabolic process"/>
    <property type="evidence" value="ECO:0007669"/>
    <property type="project" value="TreeGrafter"/>
</dbReference>
<dbReference type="Proteomes" id="UP001174909">
    <property type="component" value="Unassembled WGS sequence"/>
</dbReference>
<evidence type="ECO:0000313" key="5">
    <source>
        <dbReference type="Proteomes" id="UP001174909"/>
    </source>
</evidence>
<evidence type="ECO:0000256" key="2">
    <source>
        <dbReference type="PROSITE-ProRule" id="PRU00504"/>
    </source>
</evidence>
<reference evidence="4" key="1">
    <citation type="submission" date="2023-03" db="EMBL/GenBank/DDBJ databases">
        <authorList>
            <person name="Steffen K."/>
            <person name="Cardenas P."/>
        </authorList>
    </citation>
    <scope>NUCLEOTIDE SEQUENCE</scope>
</reference>
<comment type="caution">
    <text evidence="4">The sequence shown here is derived from an EMBL/GenBank/DDBJ whole genome shotgun (WGS) entry which is preliminary data.</text>
</comment>
<keyword evidence="1" id="KW-0677">Repeat</keyword>
<dbReference type="GO" id="GO:0008270">
    <property type="term" value="F:zinc ion binding"/>
    <property type="evidence" value="ECO:0007669"/>
    <property type="project" value="UniProtKB-KW"/>
</dbReference>
<dbReference type="GO" id="GO:0000209">
    <property type="term" value="P:protein polyubiquitination"/>
    <property type="evidence" value="ECO:0007669"/>
    <property type="project" value="TreeGrafter"/>
</dbReference>
<dbReference type="InterPro" id="IPR050952">
    <property type="entry name" value="TRIM-NHL_E3_ligases"/>
</dbReference>
<evidence type="ECO:0000313" key="4">
    <source>
        <dbReference type="EMBL" id="CAI8020300.1"/>
    </source>
</evidence>
<dbReference type="PANTHER" id="PTHR24104">
    <property type="entry name" value="E3 UBIQUITIN-PROTEIN LIGASE NHLRC1-RELATED"/>
    <property type="match status" value="1"/>
</dbReference>
<sequence>MTNQVYVCDHDNHRIQVFDPDLNFVRSIGSCGKGRGEFNAPLDVKFDTAGNMYVAEYFNGRMQVMDTSGQFIRVFGQEGERKQREPSGLHITDKFSSGAGEKTEVEAGASSATATGTVSLVE</sequence>
<dbReference type="InterPro" id="IPR001258">
    <property type="entry name" value="NHL_repeat"/>
</dbReference>
<feature type="compositionally biased region" description="Basic and acidic residues" evidence="3">
    <location>
        <begin position="78"/>
        <end position="93"/>
    </location>
</feature>
<feature type="compositionally biased region" description="Low complexity" evidence="3">
    <location>
        <begin position="106"/>
        <end position="122"/>
    </location>
</feature>
<dbReference type="SUPFAM" id="SSF63829">
    <property type="entry name" value="Calcium-dependent phosphotriesterase"/>
    <property type="match status" value="1"/>
</dbReference>
<dbReference type="InterPro" id="IPR011042">
    <property type="entry name" value="6-blade_b-propeller_TolB-like"/>
</dbReference>
<evidence type="ECO:0000256" key="1">
    <source>
        <dbReference type="ARBA" id="ARBA00022737"/>
    </source>
</evidence>
<evidence type="ECO:0000256" key="3">
    <source>
        <dbReference type="SAM" id="MobiDB-lite"/>
    </source>
</evidence>
<proteinExistence type="predicted"/>
<feature type="repeat" description="NHL" evidence="2">
    <location>
        <begin position="1"/>
        <end position="21"/>
    </location>
</feature>
<accession>A0AA35RYW9</accession>
<dbReference type="EMBL" id="CASHTH010001817">
    <property type="protein sequence ID" value="CAI8020300.1"/>
    <property type="molecule type" value="Genomic_DNA"/>
</dbReference>